<evidence type="ECO:0000256" key="3">
    <source>
        <dbReference type="ARBA" id="ARBA00023163"/>
    </source>
</evidence>
<dbReference type="InterPro" id="IPR001647">
    <property type="entry name" value="HTH_TetR"/>
</dbReference>
<dbReference type="HOGENOM" id="CLU_069356_42_1_2"/>
<proteinExistence type="predicted"/>
<dbReference type="Gene3D" id="1.10.357.10">
    <property type="entry name" value="Tetracycline Repressor, domain 2"/>
    <property type="match status" value="1"/>
</dbReference>
<evidence type="ECO:0000259" key="6">
    <source>
        <dbReference type="PROSITE" id="PS50977"/>
    </source>
</evidence>
<gene>
    <name evidence="7" type="ORF">HALLA_03385</name>
</gene>
<evidence type="ECO:0000256" key="4">
    <source>
        <dbReference type="PROSITE-ProRule" id="PRU00335"/>
    </source>
</evidence>
<evidence type="ECO:0000313" key="8">
    <source>
        <dbReference type="Proteomes" id="UP000019024"/>
    </source>
</evidence>
<keyword evidence="1" id="KW-0805">Transcription regulation</keyword>
<dbReference type="PROSITE" id="PS50977">
    <property type="entry name" value="HTH_TETR_2"/>
    <property type="match status" value="1"/>
</dbReference>
<dbReference type="eggNOG" id="arCOG02648">
    <property type="taxonomic scope" value="Archaea"/>
</dbReference>
<dbReference type="Gene3D" id="1.10.10.60">
    <property type="entry name" value="Homeodomain-like"/>
    <property type="match status" value="1"/>
</dbReference>
<dbReference type="PANTHER" id="PTHR47506:SF1">
    <property type="entry name" value="HTH-TYPE TRANSCRIPTIONAL REGULATOR YJDC"/>
    <property type="match status" value="1"/>
</dbReference>
<dbReference type="PROSITE" id="PS01081">
    <property type="entry name" value="HTH_TETR_1"/>
    <property type="match status" value="1"/>
</dbReference>
<dbReference type="InterPro" id="IPR009057">
    <property type="entry name" value="Homeodomain-like_sf"/>
</dbReference>
<keyword evidence="2 4" id="KW-0238">DNA-binding</keyword>
<reference evidence="7 8" key="1">
    <citation type="submission" date="2014-01" db="EMBL/GenBank/DDBJ databases">
        <authorList>
            <consortium name="DOE Joint Genome Institute"/>
            <person name="Anderson I."/>
            <person name="Huntemann M."/>
            <person name="Han J."/>
            <person name="Chen A."/>
            <person name="Kyrpides N."/>
            <person name="Mavromatis K."/>
            <person name="Markowitz V."/>
            <person name="Palaniappan K."/>
            <person name="Ivanova N."/>
            <person name="Schaumberg A."/>
            <person name="Pati A."/>
            <person name="Liolios K."/>
            <person name="Nordberg H.P."/>
            <person name="Cantor M.N."/>
            <person name="Hua S.X."/>
            <person name="Woyke T."/>
        </authorList>
    </citation>
    <scope>NUCLEOTIDE SEQUENCE [LARGE SCALE GENOMIC DNA]</scope>
    <source>
        <strain evidence="7 8">XH-48</strain>
        <plasmid evidence="8">1</plasmid>
    </source>
</reference>
<dbReference type="AlphaFoldDB" id="W0JS60"/>
<organism evidence="7 8">
    <name type="scientific">Halostagnicola larsenii XH-48</name>
    <dbReference type="NCBI Taxonomy" id="797299"/>
    <lineage>
        <taxon>Archaea</taxon>
        <taxon>Methanobacteriati</taxon>
        <taxon>Methanobacteriota</taxon>
        <taxon>Stenosarchaea group</taxon>
        <taxon>Halobacteria</taxon>
        <taxon>Halobacteriales</taxon>
        <taxon>Natrialbaceae</taxon>
        <taxon>Halostagnicola</taxon>
    </lineage>
</organism>
<keyword evidence="8" id="KW-1185">Reference proteome</keyword>
<evidence type="ECO:0000256" key="5">
    <source>
        <dbReference type="SAM" id="MobiDB-lite"/>
    </source>
</evidence>
<dbReference type="PANTHER" id="PTHR47506">
    <property type="entry name" value="TRANSCRIPTIONAL REGULATORY PROTEIN"/>
    <property type="match status" value="1"/>
</dbReference>
<accession>W0JS60</accession>
<feature type="DNA-binding region" description="H-T-H motif" evidence="4">
    <location>
        <begin position="49"/>
        <end position="68"/>
    </location>
</feature>
<feature type="domain" description="HTH tetR-type" evidence="6">
    <location>
        <begin position="26"/>
        <end position="86"/>
    </location>
</feature>
<dbReference type="EMBL" id="CP007056">
    <property type="protein sequence ID" value="AHG01444.1"/>
    <property type="molecule type" value="Genomic_DNA"/>
</dbReference>
<dbReference type="SUPFAM" id="SSF46689">
    <property type="entry name" value="Homeodomain-like"/>
    <property type="match status" value="1"/>
</dbReference>
<dbReference type="Proteomes" id="UP000019024">
    <property type="component" value="Plasmid unnamed"/>
</dbReference>
<dbReference type="GO" id="GO:0003677">
    <property type="term" value="F:DNA binding"/>
    <property type="evidence" value="ECO:0007669"/>
    <property type="project" value="UniProtKB-UniRule"/>
</dbReference>
<evidence type="ECO:0000256" key="1">
    <source>
        <dbReference type="ARBA" id="ARBA00023015"/>
    </source>
</evidence>
<name>W0JS60_9EURY</name>
<protein>
    <recommendedName>
        <fullName evidence="6">HTH tetR-type domain-containing protein</fullName>
    </recommendedName>
</protein>
<dbReference type="PATRIC" id="fig|797299.3.peg.3190"/>
<dbReference type="KEGG" id="hlr:HALLA_03385"/>
<keyword evidence="7" id="KW-0614">Plasmid</keyword>
<sequence length="228" mass="25742">MTDNQSGYEVPGEYTGMPGFSDEKREQIREQLVESGRELLLTYGPKKTTVKDVTDPVGIAKPTFYQFFDAKSDLYIEILQREFEEYMENVRSELAGVDEPQEALERLFWCYAEFGEGNPFIQQTVIQGNYQEIIGSGSEKQLEELVQAEMAEFIPLLEGIQSRSDGPLAEMDPFIVLGLMGSSIGLLVLHRDEYEQYEGQFEGVEQGYYGQVQEALISTLARGLTVEG</sequence>
<dbReference type="Pfam" id="PF00440">
    <property type="entry name" value="TetR_N"/>
    <property type="match status" value="1"/>
</dbReference>
<keyword evidence="3" id="KW-0804">Transcription</keyword>
<evidence type="ECO:0000256" key="2">
    <source>
        <dbReference type="ARBA" id="ARBA00023125"/>
    </source>
</evidence>
<dbReference type="InterPro" id="IPR023772">
    <property type="entry name" value="DNA-bd_HTH_TetR-type_CS"/>
</dbReference>
<geneLocation type="plasmid" evidence="7">
    <name>unnamed</name>
</geneLocation>
<evidence type="ECO:0000313" key="7">
    <source>
        <dbReference type="EMBL" id="AHG01444.1"/>
    </source>
</evidence>
<feature type="region of interest" description="Disordered" evidence="5">
    <location>
        <begin position="1"/>
        <end position="20"/>
    </location>
</feature>